<evidence type="ECO:0000313" key="7">
    <source>
        <dbReference type="Proteomes" id="UP000694888"/>
    </source>
</evidence>
<feature type="domain" description="Tyrosine-protein phosphatase" evidence="4">
    <location>
        <begin position="553"/>
        <end position="810"/>
    </location>
</feature>
<proteinExistence type="predicted"/>
<dbReference type="InterPro" id="IPR052074">
    <property type="entry name" value="NonRcpt_TyrProt_Phosphatase"/>
</dbReference>
<feature type="compositionally biased region" description="Basic and acidic residues" evidence="3">
    <location>
        <begin position="48"/>
        <end position="75"/>
    </location>
</feature>
<dbReference type="PANTHER" id="PTHR46900">
    <property type="entry name" value="TYROSINE-PROTEIN PHOSPHATASE NON-RECEPTOR TYPE 13"/>
    <property type="match status" value="1"/>
</dbReference>
<dbReference type="PRINTS" id="PR00700">
    <property type="entry name" value="PRTYPHPHTASE"/>
</dbReference>
<reference evidence="8" key="1">
    <citation type="submission" date="2025-08" db="UniProtKB">
        <authorList>
            <consortium name="RefSeq"/>
        </authorList>
    </citation>
    <scope>IDENTIFICATION</scope>
</reference>
<feature type="domain" description="Tyrosine specific protein phosphatases" evidence="5">
    <location>
        <begin position="732"/>
        <end position="801"/>
    </location>
</feature>
<dbReference type="SMART" id="SM00404">
    <property type="entry name" value="PTPc_motif"/>
    <property type="match status" value="1"/>
</dbReference>
<evidence type="ECO:0000256" key="3">
    <source>
        <dbReference type="SAM" id="MobiDB-lite"/>
    </source>
</evidence>
<dbReference type="InterPro" id="IPR029021">
    <property type="entry name" value="Prot-tyrosine_phosphatase-like"/>
</dbReference>
<evidence type="ECO:0000259" key="4">
    <source>
        <dbReference type="PROSITE" id="PS50055"/>
    </source>
</evidence>
<dbReference type="SMART" id="SM00228">
    <property type="entry name" value="PDZ"/>
    <property type="match status" value="2"/>
</dbReference>
<keyword evidence="7" id="KW-1185">Reference proteome</keyword>
<dbReference type="Pfam" id="PF00102">
    <property type="entry name" value="Y_phosphatase"/>
    <property type="match status" value="1"/>
</dbReference>
<dbReference type="InterPro" id="IPR000242">
    <property type="entry name" value="PTP_cat"/>
</dbReference>
<dbReference type="Gene3D" id="2.30.42.10">
    <property type="match status" value="2"/>
</dbReference>
<dbReference type="PROSITE" id="PS50055">
    <property type="entry name" value="TYR_PHOSPHATASE_PTP"/>
    <property type="match status" value="1"/>
</dbReference>
<dbReference type="PANTHER" id="PTHR46900:SF2">
    <property type="entry name" value="TYROSINE-PROTEIN PHOSPHATASE NON-RECEPTOR TYPE 13"/>
    <property type="match status" value="1"/>
</dbReference>
<dbReference type="InterPro" id="IPR036034">
    <property type="entry name" value="PDZ_sf"/>
</dbReference>
<dbReference type="InterPro" id="IPR003595">
    <property type="entry name" value="Tyr_Pase_cat"/>
</dbReference>
<accession>A0ABM1A1W9</accession>
<feature type="region of interest" description="Disordered" evidence="3">
    <location>
        <begin position="245"/>
        <end position="285"/>
    </location>
</feature>
<dbReference type="InterPro" id="IPR000387">
    <property type="entry name" value="Tyr_Pase_dom"/>
</dbReference>
<evidence type="ECO:0000313" key="8">
    <source>
        <dbReference type="RefSeq" id="XP_012939149.1"/>
    </source>
</evidence>
<evidence type="ECO:0000256" key="1">
    <source>
        <dbReference type="ARBA" id="ARBA00004123"/>
    </source>
</evidence>
<gene>
    <name evidence="8" type="primary">LOC101862280</name>
</gene>
<dbReference type="GeneID" id="101862280"/>
<feature type="region of interest" description="Disordered" evidence="3">
    <location>
        <begin position="423"/>
        <end position="452"/>
    </location>
</feature>
<dbReference type="PROSITE" id="PS00383">
    <property type="entry name" value="TYR_PHOSPHATASE_1"/>
    <property type="match status" value="1"/>
</dbReference>
<feature type="region of interest" description="Disordered" evidence="3">
    <location>
        <begin position="511"/>
        <end position="530"/>
    </location>
</feature>
<dbReference type="SUPFAM" id="SSF50156">
    <property type="entry name" value="PDZ domain-like"/>
    <property type="match status" value="2"/>
</dbReference>
<dbReference type="Proteomes" id="UP000694888">
    <property type="component" value="Unplaced"/>
</dbReference>
<feature type="compositionally biased region" description="Polar residues" evidence="3">
    <location>
        <begin position="25"/>
        <end position="41"/>
    </location>
</feature>
<dbReference type="PROSITE" id="PS50056">
    <property type="entry name" value="TYR_PHOSPHATASE_2"/>
    <property type="match status" value="1"/>
</dbReference>
<organism evidence="7 8">
    <name type="scientific">Aplysia californica</name>
    <name type="common">California sea hare</name>
    <dbReference type="NCBI Taxonomy" id="6500"/>
    <lineage>
        <taxon>Eukaryota</taxon>
        <taxon>Metazoa</taxon>
        <taxon>Spiralia</taxon>
        <taxon>Lophotrochozoa</taxon>
        <taxon>Mollusca</taxon>
        <taxon>Gastropoda</taxon>
        <taxon>Heterobranchia</taxon>
        <taxon>Euthyneura</taxon>
        <taxon>Tectipleura</taxon>
        <taxon>Aplysiida</taxon>
        <taxon>Aplysioidea</taxon>
        <taxon>Aplysiidae</taxon>
        <taxon>Aplysia</taxon>
    </lineage>
</organism>
<dbReference type="InterPro" id="IPR001478">
    <property type="entry name" value="PDZ"/>
</dbReference>
<evidence type="ECO:0000259" key="6">
    <source>
        <dbReference type="PROSITE" id="PS50106"/>
    </source>
</evidence>
<feature type="domain" description="PDZ" evidence="6">
    <location>
        <begin position="139"/>
        <end position="221"/>
    </location>
</feature>
<dbReference type="RefSeq" id="XP_012939149.1">
    <property type="nucleotide sequence ID" value="XM_013083695.2"/>
</dbReference>
<feature type="region of interest" description="Disordered" evidence="3">
    <location>
        <begin position="21"/>
        <end position="135"/>
    </location>
</feature>
<feature type="compositionally biased region" description="Basic and acidic residues" evidence="3">
    <location>
        <begin position="102"/>
        <end position="123"/>
    </location>
</feature>
<feature type="domain" description="PDZ" evidence="6">
    <location>
        <begin position="336"/>
        <end position="423"/>
    </location>
</feature>
<dbReference type="InterPro" id="IPR016130">
    <property type="entry name" value="Tyr_Pase_AS"/>
</dbReference>
<dbReference type="Pfam" id="PF00595">
    <property type="entry name" value="PDZ"/>
    <property type="match status" value="2"/>
</dbReference>
<evidence type="ECO:0000256" key="2">
    <source>
        <dbReference type="ARBA" id="ARBA00023242"/>
    </source>
</evidence>
<dbReference type="Gene3D" id="3.90.190.10">
    <property type="entry name" value="Protein tyrosine phosphatase superfamily"/>
    <property type="match status" value="1"/>
</dbReference>
<name>A0ABM1A1W9_APLCA</name>
<dbReference type="SMART" id="SM00194">
    <property type="entry name" value="PTPc"/>
    <property type="match status" value="1"/>
</dbReference>
<evidence type="ECO:0000259" key="5">
    <source>
        <dbReference type="PROSITE" id="PS50056"/>
    </source>
</evidence>
<protein>
    <submittedName>
        <fullName evidence="8">Tyrosine-protein phosphatase non-receptor type 13</fullName>
    </submittedName>
</protein>
<sequence>MGFSEHLAVLQTELDAHLRAELPSSGRSSTDSLVIKSSQKSLAKPPRKFGEDQKKTVQRQTRLDGEAQEVAERWDVQPVDRVQLKEDADGGQGGDAAVSVARGEEGRTDPEATDVPERERRQEGQTSSEQSLDPFEPELFKISLDKQGKTFGFTVAGGMTTGGCYIKQLVAEPAVSDGRLRPGDKIVQVNGQDTTTLSHFEAVCLLRKIPDTVTLHLLRYPSSLETQERLRKLQDDAFALTKSPASDTAVLPEDTAHATGEGGETQKSVRDLGRPVGTPKAIIKPYGYRGKSGQTEVVSETEDPLELAKQAMEDLTLSSEDREEVSQKNTELAVMRVELIKPDGPGTSSLGLSLVERELEGQSGIHVKRIQPRSLVAQDGRLAVGDRILQVNGISFIGLGQKAAASVLRELRGKLVLTIARSTRRGGANPPDGEASGEDGIDDMLGVKDVTDSDDDITSMAQEAESLLEEAGVKASEGSRTDLGEGGYASPRLLSVARPVVLTEQWVDDLPLMSQPPGGREGEGAGHSPSNEAATYAIQVLQSLADLVESGEPYEEFKDLRQMKEEDSSDVGKLAENKSKNRYRNVLPYDSNRVRLRGQASDYINASHICLEVGDQQHRVRYIASQGPAPDTVGDFWSMVWQERAAAVVMLTQLSEAGKVKCHTYWPVSKEEPLRLDDGRLCVRLKRRYTVAEICVLDMSLEGGAGDQQEVTLLQLMSWPDHGAPDTALPLLKLLQVMHLCERGAPAVVHCSAGIGRTGALIAIDVALTAIGLGLQFDMYKIVKDLRRQRHGMIQTTDQYLFCYTACMEALLSLDSDVK</sequence>
<dbReference type="PROSITE" id="PS50106">
    <property type="entry name" value="PDZ"/>
    <property type="match status" value="2"/>
</dbReference>
<dbReference type="CDD" id="cd00136">
    <property type="entry name" value="PDZ_canonical"/>
    <property type="match status" value="1"/>
</dbReference>
<comment type="subcellular location">
    <subcellularLocation>
        <location evidence="1">Nucleus</location>
    </subcellularLocation>
</comment>
<dbReference type="SUPFAM" id="SSF52799">
    <property type="entry name" value="(Phosphotyrosine protein) phosphatases II"/>
    <property type="match status" value="1"/>
</dbReference>
<keyword evidence="2" id="KW-0539">Nucleus</keyword>